<evidence type="ECO:0000313" key="3">
    <source>
        <dbReference type="Proteomes" id="UP000198211"/>
    </source>
</evidence>
<keyword evidence="1" id="KW-0472">Membrane</keyword>
<name>A0A225W928_9STRA</name>
<keyword evidence="3" id="KW-1185">Reference proteome</keyword>
<dbReference type="Proteomes" id="UP000198211">
    <property type="component" value="Unassembled WGS sequence"/>
</dbReference>
<keyword evidence="1" id="KW-1133">Transmembrane helix</keyword>
<gene>
    <name evidence="2" type="ORF">PHMEG_00013346</name>
</gene>
<reference evidence="3" key="1">
    <citation type="submission" date="2017-03" db="EMBL/GenBank/DDBJ databases">
        <title>Phytopthora megakarya and P. palmivora, two closely related causual agents of cacao black pod achieved similar genome size and gene model numbers by different mechanisms.</title>
        <authorList>
            <person name="Ali S."/>
            <person name="Shao J."/>
            <person name="Larry D.J."/>
            <person name="Kronmiller B."/>
            <person name="Shen D."/>
            <person name="Strem M.D."/>
            <person name="Melnick R.L."/>
            <person name="Guiltinan M.J."/>
            <person name="Tyler B.M."/>
            <person name="Meinhardt L.W."/>
            <person name="Bailey B.A."/>
        </authorList>
    </citation>
    <scope>NUCLEOTIDE SEQUENCE [LARGE SCALE GENOMIC DNA]</scope>
    <source>
        <strain evidence="3">zdho120</strain>
    </source>
</reference>
<feature type="transmembrane region" description="Helical" evidence="1">
    <location>
        <begin position="40"/>
        <end position="67"/>
    </location>
</feature>
<keyword evidence="1" id="KW-0812">Transmembrane</keyword>
<comment type="caution">
    <text evidence="2">The sequence shown here is derived from an EMBL/GenBank/DDBJ whole genome shotgun (WGS) entry which is preliminary data.</text>
</comment>
<sequence>MKPVLRLLTTALVALVVVLLSVDLVAGVWVETCVASRLLLQLVVTVVSELLFLAAAFVALVMALPLAAHAAPTDSKFTHYSCTISTISTELQPV</sequence>
<evidence type="ECO:0000313" key="2">
    <source>
        <dbReference type="EMBL" id="OWZ13340.1"/>
    </source>
</evidence>
<accession>A0A225W928</accession>
<evidence type="ECO:0000256" key="1">
    <source>
        <dbReference type="SAM" id="Phobius"/>
    </source>
</evidence>
<organism evidence="2 3">
    <name type="scientific">Phytophthora megakarya</name>
    <dbReference type="NCBI Taxonomy" id="4795"/>
    <lineage>
        <taxon>Eukaryota</taxon>
        <taxon>Sar</taxon>
        <taxon>Stramenopiles</taxon>
        <taxon>Oomycota</taxon>
        <taxon>Peronosporomycetes</taxon>
        <taxon>Peronosporales</taxon>
        <taxon>Peronosporaceae</taxon>
        <taxon>Phytophthora</taxon>
    </lineage>
</organism>
<protein>
    <submittedName>
        <fullName evidence="2">Uncharacterized protein</fullName>
    </submittedName>
</protein>
<dbReference type="AlphaFoldDB" id="A0A225W928"/>
<proteinExistence type="predicted"/>
<dbReference type="EMBL" id="NBNE01001606">
    <property type="protein sequence ID" value="OWZ13340.1"/>
    <property type="molecule type" value="Genomic_DNA"/>
</dbReference>